<feature type="domain" description="IFT80/172/WDR35 TPR" evidence="6">
    <location>
        <begin position="614"/>
        <end position="759"/>
    </location>
</feature>
<dbReference type="Pfam" id="PF23387">
    <property type="entry name" value="TPR_IFT80_172"/>
    <property type="match status" value="1"/>
</dbReference>
<keyword evidence="2" id="KW-0969">Cilium</keyword>
<feature type="domain" description="IFT80 second beta-propeller" evidence="5">
    <location>
        <begin position="301"/>
        <end position="586"/>
    </location>
</feature>
<evidence type="ECO:0000256" key="4">
    <source>
        <dbReference type="PROSITE-ProRule" id="PRU00221"/>
    </source>
</evidence>
<dbReference type="Pfam" id="PF00400">
    <property type="entry name" value="WD40"/>
    <property type="match status" value="5"/>
</dbReference>
<dbReference type="InterPro" id="IPR036322">
    <property type="entry name" value="WD40_repeat_dom_sf"/>
</dbReference>
<evidence type="ECO:0000313" key="8">
    <source>
        <dbReference type="Proteomes" id="UP001307889"/>
    </source>
</evidence>
<evidence type="ECO:0000256" key="3">
    <source>
        <dbReference type="ARBA" id="ARBA00023273"/>
    </source>
</evidence>
<dbReference type="SMART" id="SM00320">
    <property type="entry name" value="WD40"/>
    <property type="match status" value="5"/>
</dbReference>
<dbReference type="InterPro" id="IPR015943">
    <property type="entry name" value="WD40/YVTN_repeat-like_dom_sf"/>
</dbReference>
<comment type="subcellular location">
    <subcellularLocation>
        <location evidence="1">Cell projection</location>
        <location evidence="1">Cilium</location>
    </subcellularLocation>
</comment>
<dbReference type="PROSITE" id="PS50082">
    <property type="entry name" value="WD_REPEATS_2"/>
    <property type="match status" value="3"/>
</dbReference>
<name>A0ABN7AEW1_9HEMI</name>
<keyword evidence="4" id="KW-0853">WD repeat</keyword>
<keyword evidence="3" id="KW-0966">Cell projection</keyword>
<evidence type="ECO:0000259" key="6">
    <source>
        <dbReference type="Pfam" id="PF23387"/>
    </source>
</evidence>
<evidence type="ECO:0000256" key="2">
    <source>
        <dbReference type="ARBA" id="ARBA00023069"/>
    </source>
</evidence>
<dbReference type="Proteomes" id="UP001307889">
    <property type="component" value="Chromosome 1"/>
</dbReference>
<dbReference type="Pfam" id="PF23335">
    <property type="entry name" value="Beta-prop_IFT80_2nd"/>
    <property type="match status" value="1"/>
</dbReference>
<feature type="repeat" description="WD" evidence="4">
    <location>
        <begin position="184"/>
        <end position="216"/>
    </location>
</feature>
<dbReference type="InterPro" id="IPR001680">
    <property type="entry name" value="WD40_rpt"/>
</dbReference>
<sequence>MQLKLSFPNDAGHQDTVTCVSWNNSEEVYTCGDDHALKKWNLLTTDSQKICDFSEDVYPLDLHCFSRNTNVRKPGQDQMIIASSDGKCHLLGKSGRIEKSVEAHKGAVLVAQWAFDGASFLTCGEDGQVKVWSRSGMLRTVPVQASGVPIYSACWGPDSNHLLYTQGKHLVIKSLLPNVKPHRWKAHDGLILKVAWEQINGRIVSGGEDGRYKVWDSFGALVFNSMLHEHPITSIAWAPNGEMFAIGSFNTLRLCDKSGWSHYLEKPETGSLYSIAWSADGTQLAAGCANRQVLLAHVIGRRVEWGALDAKTTRRKTVVISNAVQSDSDILEFPERVIHLALAYKHLVVVTTTQCYVHNVNIVNTPVIIDLREGSVSMVLLAEKHMVLVERSSLAVYSYDGRLISSPKWPSLNPSSLNPSQISLGPDCIAARDQADEKVIQIVDLNGKEIGSPLAHSTQIGEIGLSNGGSAFDRLLAFVDRTRDLYVATVHPRPSTPRKIDKLGSIVQSFEWNSHLNMIAAIQDTSLTLWYYPYILFVDKKLVRKTTVIKDSSEFGHRPQVTTYVGNHVGIRRSDGALINSGVSPYVAILHGYSMAGAWKDALRLCRMVKDEALWACLAVMATQAKEIDTAESAYAAINQFDKVLYLQHIKEIKLKPVQMAEMSLLGGNVLEAEALLLQNGLIFRAIMTNINTHNWERALEIATRNRTHIDTVLLYRQRFMDRLGKEETNEKFNLLRSNVQINEEQIDVKVQYELDKEKGGR</sequence>
<dbReference type="PANTHER" id="PTHR24098">
    <property type="entry name" value="OUTER SEGMENT 5"/>
    <property type="match status" value="1"/>
</dbReference>
<organism evidence="7 8">
    <name type="scientific">Nesidiocoris tenuis</name>
    <dbReference type="NCBI Taxonomy" id="355587"/>
    <lineage>
        <taxon>Eukaryota</taxon>
        <taxon>Metazoa</taxon>
        <taxon>Ecdysozoa</taxon>
        <taxon>Arthropoda</taxon>
        <taxon>Hexapoda</taxon>
        <taxon>Insecta</taxon>
        <taxon>Pterygota</taxon>
        <taxon>Neoptera</taxon>
        <taxon>Paraneoptera</taxon>
        <taxon>Hemiptera</taxon>
        <taxon>Heteroptera</taxon>
        <taxon>Panheteroptera</taxon>
        <taxon>Cimicomorpha</taxon>
        <taxon>Miridae</taxon>
        <taxon>Dicyphina</taxon>
        <taxon>Nesidiocoris</taxon>
    </lineage>
</organism>
<feature type="repeat" description="WD" evidence="4">
    <location>
        <begin position="101"/>
        <end position="133"/>
    </location>
</feature>
<keyword evidence="8" id="KW-1185">Reference proteome</keyword>
<reference evidence="7 8" key="1">
    <citation type="submission" date="2023-09" db="EMBL/GenBank/DDBJ databases">
        <title>Nesidiocoris tenuis whole genome shotgun sequence.</title>
        <authorList>
            <person name="Shibata T."/>
            <person name="Shimoda M."/>
            <person name="Kobayashi T."/>
            <person name="Uehara T."/>
        </authorList>
    </citation>
    <scope>NUCLEOTIDE SEQUENCE [LARGE SCALE GENOMIC DNA]</scope>
    <source>
        <strain evidence="7 8">Japan</strain>
    </source>
</reference>
<accession>A0ABN7AEW1</accession>
<gene>
    <name evidence="7" type="ORF">NTJ_01614</name>
</gene>
<dbReference type="Gene3D" id="1.25.40.470">
    <property type="match status" value="1"/>
</dbReference>
<evidence type="ECO:0000313" key="7">
    <source>
        <dbReference type="EMBL" id="BES88807.1"/>
    </source>
</evidence>
<dbReference type="PANTHER" id="PTHR24098:SF0">
    <property type="entry name" value="OUTER SEGMENT 5"/>
    <property type="match status" value="1"/>
</dbReference>
<dbReference type="InterPro" id="IPR011041">
    <property type="entry name" value="Quinoprot_gluc/sorb_DH_b-prop"/>
</dbReference>
<dbReference type="SUPFAM" id="SSF50952">
    <property type="entry name" value="Soluble quinoprotein glucose dehydrogenase"/>
    <property type="match status" value="1"/>
</dbReference>
<dbReference type="Gene3D" id="2.130.10.10">
    <property type="entry name" value="YVTN repeat-like/Quinoprotein amine dehydrogenase"/>
    <property type="match status" value="2"/>
</dbReference>
<dbReference type="PROSITE" id="PS50294">
    <property type="entry name" value="WD_REPEATS_REGION"/>
    <property type="match status" value="2"/>
</dbReference>
<dbReference type="EMBL" id="AP028909">
    <property type="protein sequence ID" value="BES88807.1"/>
    <property type="molecule type" value="Genomic_DNA"/>
</dbReference>
<dbReference type="SUPFAM" id="SSF50978">
    <property type="entry name" value="WD40 repeat-like"/>
    <property type="match status" value="1"/>
</dbReference>
<protein>
    <submittedName>
        <fullName evidence="7">Intraflagellar transport 80 homolog (Chlamydomonas)</fullName>
    </submittedName>
</protein>
<feature type="repeat" description="WD" evidence="4">
    <location>
        <begin position="10"/>
        <end position="50"/>
    </location>
</feature>
<dbReference type="InterPro" id="IPR056157">
    <property type="entry name" value="TPR_IFT80_172_dom"/>
</dbReference>
<dbReference type="InterPro" id="IPR056456">
    <property type="entry name" value="Beta-prop_IFT80_2nd"/>
</dbReference>
<evidence type="ECO:0000256" key="1">
    <source>
        <dbReference type="ARBA" id="ARBA00004138"/>
    </source>
</evidence>
<evidence type="ECO:0000259" key="5">
    <source>
        <dbReference type="Pfam" id="PF23335"/>
    </source>
</evidence>
<proteinExistence type="predicted"/>